<dbReference type="Pfam" id="PF04738">
    <property type="entry name" value="Lant_dehydr_N"/>
    <property type="match status" value="1"/>
</dbReference>
<dbReference type="NCBIfam" id="TIGR03891">
    <property type="entry name" value="thiopep_ocin"/>
    <property type="match status" value="1"/>
</dbReference>
<dbReference type="InterPro" id="IPR006827">
    <property type="entry name" value="Lant_deHydtase_N"/>
</dbReference>
<feature type="region of interest" description="Disordered" evidence="1">
    <location>
        <begin position="540"/>
        <end position="570"/>
    </location>
</feature>
<gene>
    <name evidence="4" type="ORF">AVDCRST_MAG85-3606</name>
</gene>
<evidence type="ECO:0000313" key="4">
    <source>
        <dbReference type="EMBL" id="CAA9530223.1"/>
    </source>
</evidence>
<dbReference type="Pfam" id="PF14028">
    <property type="entry name" value="Lant_dehydr_C"/>
    <property type="match status" value="1"/>
</dbReference>
<reference evidence="4" key="1">
    <citation type="submission" date="2020-02" db="EMBL/GenBank/DDBJ databases">
        <authorList>
            <person name="Meier V. D."/>
        </authorList>
    </citation>
    <scope>NUCLEOTIDE SEQUENCE</scope>
    <source>
        <strain evidence="4">AVDCRST_MAG85</strain>
    </source>
</reference>
<protein>
    <submittedName>
        <fullName evidence="4">Lanthionine biosynthesis protein LanB</fullName>
    </submittedName>
</protein>
<feature type="domain" description="Thiopeptide-type bacteriocin biosynthesis" evidence="3">
    <location>
        <begin position="581"/>
        <end position="842"/>
    </location>
</feature>
<organism evidence="4">
    <name type="scientific">uncultured Solirubrobacteraceae bacterium</name>
    <dbReference type="NCBI Taxonomy" id="1162706"/>
    <lineage>
        <taxon>Bacteria</taxon>
        <taxon>Bacillati</taxon>
        <taxon>Actinomycetota</taxon>
        <taxon>Thermoleophilia</taxon>
        <taxon>Solirubrobacterales</taxon>
        <taxon>Solirubrobacteraceae</taxon>
        <taxon>environmental samples</taxon>
    </lineage>
</organism>
<evidence type="ECO:0000259" key="3">
    <source>
        <dbReference type="Pfam" id="PF14028"/>
    </source>
</evidence>
<feature type="non-terminal residue" evidence="4">
    <location>
        <position position="1"/>
    </location>
</feature>
<evidence type="ECO:0000259" key="2">
    <source>
        <dbReference type="Pfam" id="PF04738"/>
    </source>
</evidence>
<dbReference type="AlphaFoldDB" id="A0A6J4TQV8"/>
<dbReference type="EMBL" id="CADCVT010000401">
    <property type="protein sequence ID" value="CAA9530223.1"/>
    <property type="molecule type" value="Genomic_DNA"/>
</dbReference>
<feature type="region of interest" description="Disordered" evidence="1">
    <location>
        <begin position="175"/>
        <end position="204"/>
    </location>
</feature>
<accession>A0A6J4TQV8</accession>
<name>A0A6J4TQV8_9ACTN</name>
<feature type="domain" description="Lantibiotic dehydratase N-terminal" evidence="2">
    <location>
        <begin position="3"/>
        <end position="497"/>
    </location>
</feature>
<dbReference type="InterPro" id="IPR023809">
    <property type="entry name" value="Thiopep_bacteriocin_synth_dom"/>
</dbReference>
<sequence length="849" mass="92148">DHGADATQARGYVDALVDAQILEGDLAPPVTGEEPAAALVARLASAENGANCPAVRSAREGLGAARDALARLDAGGLGAEAPAYDAVAEALEPLATGGLDPRRSLVAELVRPADEVVLGSAVVNEISRAVETLLTLQPAQRGGPLAEWRSAFTARWEDREVPLVEALDEESGIGFEASTSPGAEASPAVRGLPWPGPEPETSRLGPRARHLLRRVLETVEAGEAELVLGDADLAVLRHDEHPKVPDAYSALVSVAAASDEALADGAFRVRYQGAGGPSGARLLGRVCHADPELADAVRAHLRREEALRPDAVFAEVVHLPEGRTGKLIARPVLRDRELEFLGRSGAPRDDVLDVRDLLVSVRGGRVVLRSRRLGRVVEPRLTSAHNYAMPGSLGMYRFLGSLQAQDSTDGIVWSWGALEAVPFLPRVVVGRTILERARWSVGVDELEDAIGAGDDGARWNAVAALRERRRLRRRVALADGDNELALDLDSVVAQDTLVRLAAPRDRIKLVELWPEPSDLLATGPGGRYMHEMIVPFTRQRQVTSPGGPSLRGPKGETTFSVARPSPRATPTPRRFLPGSEWLYAKLYTGSATADALLSDLVEPLVADAEQWFFLRYGDPDWHVRLRIRGDPQRTLPALHAAAEQESRRGRLWKLELATYEREEERYGGPEAIVLCERVFHADSACTLDLVKLVAGDAGMDARWRLALAGIDRLMDDLLEDPEAQHAAIKRLREAMAREHRATPALRKAVGERFRAERDALAPLLRGAAYEGSLAPGLALFDRRSEAIAEPLAQLRELSASGRLGVALPQLASDLAHMQTNRILRSAHRAHEMVLYDVLDRLYTARAARR</sequence>
<evidence type="ECO:0000256" key="1">
    <source>
        <dbReference type="SAM" id="MobiDB-lite"/>
    </source>
</evidence>
<proteinExistence type="predicted"/>